<dbReference type="EMBL" id="AFNT02000008">
    <property type="protein sequence ID" value="ERJ06937.1"/>
    <property type="molecule type" value="Genomic_DNA"/>
</dbReference>
<evidence type="ECO:0000313" key="2">
    <source>
        <dbReference type="EMBL" id="CCQ32362.1"/>
    </source>
</evidence>
<dbReference type="KEGG" id="hti:HTIA_0211"/>
<dbReference type="OrthoDB" id="186386at2157"/>
<accession>F7PHU3</accession>
<dbReference type="InterPro" id="IPR055709">
    <property type="entry name" value="DUF7285"/>
</dbReference>
<dbReference type="RefSeq" id="WP_008525054.1">
    <property type="nucleotide sequence ID" value="NC_021921.1"/>
</dbReference>
<sequence>MDGVLSGRGQTEPLAALAAIALVCTAITLYTGLYGTLFDSVGEERALGSVTAERVWDAIGENGVYDSDDDLRTRIEPATIPQGANLEVTVTYVGDDGRMETAGSATFDARGSVIRTDPPSTAERFERSVPVRIAPGDLKPGTLTVVVWS</sequence>
<feature type="transmembrane region" description="Helical" evidence="1">
    <location>
        <begin position="14"/>
        <end position="37"/>
    </location>
</feature>
<dbReference type="Proteomes" id="UP000003861">
    <property type="component" value="Unassembled WGS sequence"/>
</dbReference>
<dbReference type="STRING" id="1033806.HTIA_0211"/>
<keyword evidence="1" id="KW-1133">Transmembrane helix</keyword>
<dbReference type="AlphaFoldDB" id="F7PHU3"/>
<protein>
    <submittedName>
        <fullName evidence="3">Uncharacterized protein</fullName>
    </submittedName>
</protein>
<evidence type="ECO:0000256" key="1">
    <source>
        <dbReference type="SAM" id="Phobius"/>
    </source>
</evidence>
<keyword evidence="1" id="KW-0472">Membrane</keyword>
<keyword evidence="5" id="KW-1185">Reference proteome</keyword>
<keyword evidence="1" id="KW-0812">Transmembrane</keyword>
<name>F7PHU3_9EURY</name>
<dbReference type="Pfam" id="PF23956">
    <property type="entry name" value="DUF7285"/>
    <property type="match status" value="1"/>
</dbReference>
<reference evidence="3 4" key="2">
    <citation type="journal article" date="2013" name="PLoS ONE">
        <title>INDIGO - INtegrated Data Warehouse of MIcrobial GenOmes with Examples from the Red Sea Extremophiles.</title>
        <authorList>
            <person name="Alam I."/>
            <person name="Antunes A."/>
            <person name="Kamau A.A."/>
            <person name="Ba Alawi W."/>
            <person name="Kalkatawi M."/>
            <person name="Stingl U."/>
            <person name="Bajic V.B."/>
        </authorList>
    </citation>
    <scope>NUCLEOTIDE SEQUENCE [LARGE SCALE GENOMIC DNA]</scope>
    <source>
        <strain evidence="3 4">SARL4B</strain>
    </source>
</reference>
<dbReference type="EMBL" id="HF571520">
    <property type="protein sequence ID" value="CCQ32362.1"/>
    <property type="molecule type" value="Genomic_DNA"/>
</dbReference>
<dbReference type="eggNOG" id="arCOG05166">
    <property type="taxonomic scope" value="Archaea"/>
</dbReference>
<evidence type="ECO:0000313" key="4">
    <source>
        <dbReference type="Proteomes" id="UP000003861"/>
    </source>
</evidence>
<dbReference type="GeneID" id="23798444"/>
<evidence type="ECO:0000313" key="5">
    <source>
        <dbReference type="Proteomes" id="UP000015381"/>
    </source>
</evidence>
<organism evidence="3 4">
    <name type="scientific">Halorhabdus tiamatea SARL4B</name>
    <dbReference type="NCBI Taxonomy" id="1033806"/>
    <lineage>
        <taxon>Archaea</taxon>
        <taxon>Methanobacteriati</taxon>
        <taxon>Methanobacteriota</taxon>
        <taxon>Stenosarchaea group</taxon>
        <taxon>Halobacteria</taxon>
        <taxon>Halobacteriales</taxon>
        <taxon>Haloarculaceae</taxon>
        <taxon>Halorhabdus</taxon>
    </lineage>
</organism>
<gene>
    <name evidence="3" type="ORF">HLRTI_001015</name>
    <name evidence="2" type="ORF">HTIA_0211</name>
</gene>
<dbReference type="HOGENOM" id="CLU_141423_0_0_2"/>
<evidence type="ECO:0000313" key="3">
    <source>
        <dbReference type="EMBL" id="ERJ06937.1"/>
    </source>
</evidence>
<proteinExistence type="predicted"/>
<dbReference type="PATRIC" id="fig|1033806.12.peg.207"/>
<dbReference type="Proteomes" id="UP000015381">
    <property type="component" value="Chromosome I"/>
</dbReference>
<reference evidence="3 4" key="1">
    <citation type="journal article" date="2011" name="J. Bacteriol.">
        <title>Genome sequence of Halorhabdus tiamatea, the first archaeon isolated from a deep-sea anoxic brine lake.</title>
        <authorList>
            <person name="Antunes A."/>
            <person name="Alam I."/>
            <person name="Bajic V.B."/>
            <person name="Stingl U."/>
        </authorList>
    </citation>
    <scope>NUCLEOTIDE SEQUENCE [LARGE SCALE GENOMIC DNA]</scope>
    <source>
        <strain evidence="3 4">SARL4B</strain>
    </source>
</reference>
<reference evidence="2 5" key="3">
    <citation type="journal article" date="2014" name="Environ. Microbiol.">
        <title>Halorhabdus tiamatea: proteogenomics and glycosidase activity measurements identify the first cultivated euryarchaeon from a deep-sea anoxic brine lake as potential polysaccharide degrader.</title>
        <authorList>
            <person name="Werner J."/>
            <person name="Ferrer M."/>
            <person name="Michel G."/>
            <person name="Mann A.J."/>
            <person name="Huang S."/>
            <person name="Juarez S."/>
            <person name="Ciordia S."/>
            <person name="Albar J.P."/>
            <person name="Alcaide M."/>
            <person name="La Cono V."/>
            <person name="Yakimov M.M."/>
            <person name="Antunes A."/>
            <person name="Taborda M."/>
            <person name="Da Costa M.S."/>
            <person name="Amann R.I."/>
            <person name="Gloeckner F.O."/>
            <person name="Golyshina O.V."/>
            <person name="Golyshin P.N."/>
            <person name="Teeling H."/>
        </authorList>
    </citation>
    <scope>NUCLEOTIDE SEQUENCE [LARGE SCALE GENOMIC DNA]</scope>
    <source>
        <strain evidence="5">SARL4B</strain>
        <strain evidence="2">Type strain: SARL4B</strain>
    </source>
</reference>